<dbReference type="GO" id="GO:0061630">
    <property type="term" value="F:ubiquitin protein ligase activity"/>
    <property type="evidence" value="ECO:0007669"/>
    <property type="project" value="TreeGrafter"/>
</dbReference>
<dbReference type="CDD" id="cd16457">
    <property type="entry name" value="RING-H2_BRAP2"/>
    <property type="match status" value="1"/>
</dbReference>
<dbReference type="Pfam" id="PF13639">
    <property type="entry name" value="zf-RING_2"/>
    <property type="match status" value="1"/>
</dbReference>
<keyword evidence="2 4" id="KW-0863">Zinc-finger</keyword>
<feature type="domain" description="RING-type" evidence="7">
    <location>
        <begin position="229"/>
        <end position="269"/>
    </location>
</feature>
<feature type="coiled-coil region" evidence="5">
    <location>
        <begin position="384"/>
        <end position="484"/>
    </location>
</feature>
<evidence type="ECO:0000256" key="6">
    <source>
        <dbReference type="SAM" id="MobiDB-lite"/>
    </source>
</evidence>
<dbReference type="SMART" id="SM00290">
    <property type="entry name" value="ZnF_UBP"/>
    <property type="match status" value="1"/>
</dbReference>
<name>A0A0P1KMG5_9SACH</name>
<dbReference type="InterPro" id="IPR047243">
    <property type="entry name" value="RING-H2_BRAP2"/>
</dbReference>
<gene>
    <name evidence="9" type="ORF">LAQU0_S01e09604g</name>
</gene>
<dbReference type="GO" id="GO:0007265">
    <property type="term" value="P:Ras protein signal transduction"/>
    <property type="evidence" value="ECO:0007669"/>
    <property type="project" value="TreeGrafter"/>
</dbReference>
<feature type="region of interest" description="Disordered" evidence="6">
    <location>
        <begin position="500"/>
        <end position="522"/>
    </location>
</feature>
<dbReference type="Pfam" id="PF02148">
    <property type="entry name" value="zf-UBP"/>
    <property type="match status" value="1"/>
</dbReference>
<evidence type="ECO:0000256" key="5">
    <source>
        <dbReference type="SAM" id="Coils"/>
    </source>
</evidence>
<evidence type="ECO:0000259" key="8">
    <source>
        <dbReference type="PROSITE" id="PS50271"/>
    </source>
</evidence>
<dbReference type="EMBL" id="LN890560">
    <property type="protein sequence ID" value="CUS20568.1"/>
    <property type="molecule type" value="Genomic_DNA"/>
</dbReference>
<dbReference type="PANTHER" id="PTHR24007:SF7">
    <property type="entry name" value="BRCA1-ASSOCIATED PROTEIN"/>
    <property type="match status" value="1"/>
</dbReference>
<dbReference type="OrthoDB" id="273556at2759"/>
<dbReference type="AlphaFoldDB" id="A0A0P1KMG5"/>
<evidence type="ECO:0000259" key="7">
    <source>
        <dbReference type="PROSITE" id="PS50089"/>
    </source>
</evidence>
<protein>
    <submittedName>
        <fullName evidence="9">LAQU0S01e09604g1_1</fullName>
    </submittedName>
</protein>
<dbReference type="GO" id="GO:0008270">
    <property type="term" value="F:zinc ion binding"/>
    <property type="evidence" value="ECO:0007669"/>
    <property type="project" value="UniProtKB-KW"/>
</dbReference>
<evidence type="ECO:0000256" key="2">
    <source>
        <dbReference type="ARBA" id="ARBA00022771"/>
    </source>
</evidence>
<keyword evidence="10" id="KW-1185">Reference proteome</keyword>
<evidence type="ECO:0000256" key="4">
    <source>
        <dbReference type="PROSITE-ProRule" id="PRU00502"/>
    </source>
</evidence>
<dbReference type="Gene3D" id="3.30.40.10">
    <property type="entry name" value="Zinc/RING finger domain, C3HC4 (zinc finger)"/>
    <property type="match status" value="2"/>
</dbReference>
<dbReference type="Proteomes" id="UP000236544">
    <property type="component" value="Unassembled WGS sequence"/>
</dbReference>
<reference evidence="10" key="1">
    <citation type="submission" date="2015-10" db="EMBL/GenBank/DDBJ databases">
        <authorList>
            <person name="Devillers H."/>
        </authorList>
    </citation>
    <scope>NUCLEOTIDE SEQUENCE [LARGE SCALE GENOMIC DNA]</scope>
</reference>
<dbReference type="InterPro" id="IPR001841">
    <property type="entry name" value="Znf_RING"/>
</dbReference>
<keyword evidence="3" id="KW-0862">Zinc</keyword>
<dbReference type="PROSITE" id="PS50271">
    <property type="entry name" value="ZF_UBP"/>
    <property type="match status" value="1"/>
</dbReference>
<sequence>MGFQYRLVIEFDVPNEAKEACEFWICGKQETATEGATVRSELGDSTIRDWRRGDVSFGVMTAMPERENFIEAEFSSHGIVRLFKIGEEKPDTSIAGNSVLRIPGDNTMMGVLFVPSYLSARDLLHSFLGDAVTSRVSHFRIIRSNKDAGYSFILLMKFRDPESAAFFKEQYNGRNFNQMDPETCHVIQIKEVVFQEHLFPKPQSASSQFLMKDPFTSHKETGDVELPTCPVCLERLDSEVTGLATIPCQHTFHCQCLNKWKDGRCPVCRYSGLKVTKSSLQRQGVRCSTCGANENLWICLICGNVGCGRYNFKHAVQHFKDTAHFFAMDVATQRVWDYAGDNYVHRLVQNEVDGKLVEVGSSSSRDSSGKRDKEYHLEYVQVLLSQLESQREYYESKLRQSEVNAEELKSVHDMQQQIQELKLQAVVTRSKSEQKVNEMRKQLEEERLLSKALQKNLDHLSDSVGDLQKQQEQSATENQELKEQVTDLMFFLESQEKLKDADESVKQGTLVMKPKKNGRKKK</sequence>
<dbReference type="Pfam" id="PF07576">
    <property type="entry name" value="BRAP2"/>
    <property type="match status" value="1"/>
</dbReference>
<proteinExistence type="predicted"/>
<dbReference type="InterPro" id="IPR011422">
    <property type="entry name" value="BRAP2/ETP1_RRM"/>
</dbReference>
<dbReference type="PROSITE" id="PS50089">
    <property type="entry name" value="ZF_RING_2"/>
    <property type="match status" value="1"/>
</dbReference>
<dbReference type="PANTHER" id="PTHR24007">
    <property type="entry name" value="BRCA1-ASSOCIATED PROTEIN"/>
    <property type="match status" value="1"/>
</dbReference>
<evidence type="ECO:0000256" key="3">
    <source>
        <dbReference type="ARBA" id="ARBA00022833"/>
    </source>
</evidence>
<keyword evidence="1" id="KW-0479">Metal-binding</keyword>
<dbReference type="GO" id="GO:0016567">
    <property type="term" value="P:protein ubiquitination"/>
    <property type="evidence" value="ECO:0007669"/>
    <property type="project" value="TreeGrafter"/>
</dbReference>
<dbReference type="SMART" id="SM00184">
    <property type="entry name" value="RING"/>
    <property type="match status" value="1"/>
</dbReference>
<organism evidence="9 10">
    <name type="scientific">Lachancea quebecensis</name>
    <dbReference type="NCBI Taxonomy" id="1654605"/>
    <lineage>
        <taxon>Eukaryota</taxon>
        <taxon>Fungi</taxon>
        <taxon>Dikarya</taxon>
        <taxon>Ascomycota</taxon>
        <taxon>Saccharomycotina</taxon>
        <taxon>Saccharomycetes</taxon>
        <taxon>Saccharomycetales</taxon>
        <taxon>Saccharomycetaceae</taxon>
        <taxon>Lachancea</taxon>
    </lineage>
</organism>
<evidence type="ECO:0000313" key="9">
    <source>
        <dbReference type="EMBL" id="CUS20568.1"/>
    </source>
</evidence>
<dbReference type="GO" id="GO:0005737">
    <property type="term" value="C:cytoplasm"/>
    <property type="evidence" value="ECO:0007669"/>
    <property type="project" value="TreeGrafter"/>
</dbReference>
<evidence type="ECO:0000256" key="1">
    <source>
        <dbReference type="ARBA" id="ARBA00022723"/>
    </source>
</evidence>
<evidence type="ECO:0000313" key="10">
    <source>
        <dbReference type="Proteomes" id="UP000236544"/>
    </source>
</evidence>
<feature type="domain" description="UBP-type" evidence="8">
    <location>
        <begin position="263"/>
        <end position="363"/>
    </location>
</feature>
<accession>A0A0P1KMG5</accession>
<dbReference type="SUPFAM" id="SSF57850">
    <property type="entry name" value="RING/U-box"/>
    <property type="match status" value="2"/>
</dbReference>
<feature type="compositionally biased region" description="Basic residues" evidence="6">
    <location>
        <begin position="513"/>
        <end position="522"/>
    </location>
</feature>
<dbReference type="InterPro" id="IPR001607">
    <property type="entry name" value="Znf_UBP"/>
</dbReference>
<keyword evidence="5" id="KW-0175">Coiled coil</keyword>
<dbReference type="InterPro" id="IPR013083">
    <property type="entry name" value="Znf_RING/FYVE/PHD"/>
</dbReference>